<evidence type="ECO:0000313" key="4">
    <source>
        <dbReference type="Proteomes" id="UP000242188"/>
    </source>
</evidence>
<evidence type="ECO:0000313" key="3">
    <source>
        <dbReference type="EMBL" id="OWF53200.1"/>
    </source>
</evidence>
<dbReference type="Gene3D" id="3.20.80.10">
    <property type="entry name" value="Regulatory factor, effector binding domain"/>
    <property type="match status" value="1"/>
</dbReference>
<keyword evidence="2" id="KW-0472">Membrane</keyword>
<keyword evidence="4" id="KW-1185">Reference proteome</keyword>
<dbReference type="GO" id="GO:0005789">
    <property type="term" value="C:endoplasmic reticulum membrane"/>
    <property type="evidence" value="ECO:0007669"/>
    <property type="project" value="TreeGrafter"/>
</dbReference>
<dbReference type="GO" id="GO:0005657">
    <property type="term" value="C:replication fork"/>
    <property type="evidence" value="ECO:0007669"/>
    <property type="project" value="TreeGrafter"/>
</dbReference>
<dbReference type="GO" id="GO:0000421">
    <property type="term" value="C:autophagosome membrane"/>
    <property type="evidence" value="ECO:0007669"/>
    <property type="project" value="TreeGrafter"/>
</dbReference>
<gene>
    <name evidence="3" type="ORF">KP79_PYT11523</name>
</gene>
<dbReference type="GO" id="GO:0106300">
    <property type="term" value="P:protein-DNA covalent cross-linking repair"/>
    <property type="evidence" value="ECO:0007669"/>
    <property type="project" value="TreeGrafter"/>
</dbReference>
<organism evidence="3 4">
    <name type="scientific">Mizuhopecten yessoensis</name>
    <name type="common">Japanese scallop</name>
    <name type="synonym">Patinopecten yessoensis</name>
    <dbReference type="NCBI Taxonomy" id="6573"/>
    <lineage>
        <taxon>Eukaryota</taxon>
        <taxon>Metazoa</taxon>
        <taxon>Spiralia</taxon>
        <taxon>Lophotrochozoa</taxon>
        <taxon>Mollusca</taxon>
        <taxon>Bivalvia</taxon>
        <taxon>Autobranchia</taxon>
        <taxon>Pteriomorphia</taxon>
        <taxon>Pectinida</taxon>
        <taxon>Pectinoidea</taxon>
        <taxon>Pectinidae</taxon>
        <taxon>Mizuhopecten</taxon>
    </lineage>
</organism>
<keyword evidence="2" id="KW-0812">Transmembrane</keyword>
<feature type="compositionally biased region" description="Acidic residues" evidence="1">
    <location>
        <begin position="240"/>
        <end position="249"/>
    </location>
</feature>
<feature type="compositionally biased region" description="Polar residues" evidence="1">
    <location>
        <begin position="222"/>
        <end position="235"/>
    </location>
</feature>
<dbReference type="AlphaFoldDB" id="A0A210QWR5"/>
<protein>
    <recommendedName>
        <fullName evidence="5">Testis-expressed sequence 264 protein</fullName>
    </recommendedName>
</protein>
<sequence length="335" mass="36565">MAEVLLVAGIVIILFCLLLTLIALVIYSGLLEHVSVGTGKPPIGEATIAYKFAQGPYKEAGQLCSDISLLAPTSGPKVVCIYYDDPKLVPSSKLRYAVGAILSEDGKPEDEDFKKKLLDEGYKMFKLPSVSFAVSTFFPYRSTLSIFMAIFKVYPAMESYIQEHRLCAHPMLEIYDADKMHFMAPLAKQSEFYVEEAEETGLNLDDIEDADSEGVSYDESMLDSSVSRSEASATTFMGEASDDDDDTAEEGSPRPSELSVKSEARETIQRNENSDLLDSGFNSEQVTSPDISPQKSEGAGEKSGDVSDGNESGSSFEEIQMDTDKQFLPSGDSTK</sequence>
<dbReference type="Proteomes" id="UP000242188">
    <property type="component" value="Unassembled WGS sequence"/>
</dbReference>
<feature type="compositionally biased region" description="Polar residues" evidence="1">
    <location>
        <begin position="274"/>
        <end position="295"/>
    </location>
</feature>
<keyword evidence="2" id="KW-1133">Transmembrane helix</keyword>
<comment type="caution">
    <text evidence="3">The sequence shown here is derived from an EMBL/GenBank/DDBJ whole genome shotgun (WGS) entry which is preliminary data.</text>
</comment>
<evidence type="ECO:0000256" key="2">
    <source>
        <dbReference type="SAM" id="Phobius"/>
    </source>
</evidence>
<dbReference type="GO" id="GO:0005634">
    <property type="term" value="C:nucleus"/>
    <property type="evidence" value="ECO:0007669"/>
    <property type="project" value="TreeGrafter"/>
</dbReference>
<evidence type="ECO:0000256" key="1">
    <source>
        <dbReference type="SAM" id="MobiDB-lite"/>
    </source>
</evidence>
<dbReference type="EMBL" id="NEDP02001463">
    <property type="protein sequence ID" value="OWF53200.1"/>
    <property type="molecule type" value="Genomic_DNA"/>
</dbReference>
<reference evidence="3 4" key="1">
    <citation type="journal article" date="2017" name="Nat. Ecol. Evol.">
        <title>Scallop genome provides insights into evolution of bilaterian karyotype and development.</title>
        <authorList>
            <person name="Wang S."/>
            <person name="Zhang J."/>
            <person name="Jiao W."/>
            <person name="Li J."/>
            <person name="Xun X."/>
            <person name="Sun Y."/>
            <person name="Guo X."/>
            <person name="Huan P."/>
            <person name="Dong B."/>
            <person name="Zhang L."/>
            <person name="Hu X."/>
            <person name="Sun X."/>
            <person name="Wang J."/>
            <person name="Zhao C."/>
            <person name="Wang Y."/>
            <person name="Wang D."/>
            <person name="Huang X."/>
            <person name="Wang R."/>
            <person name="Lv J."/>
            <person name="Li Y."/>
            <person name="Zhang Z."/>
            <person name="Liu B."/>
            <person name="Lu W."/>
            <person name="Hui Y."/>
            <person name="Liang J."/>
            <person name="Zhou Z."/>
            <person name="Hou R."/>
            <person name="Li X."/>
            <person name="Liu Y."/>
            <person name="Li H."/>
            <person name="Ning X."/>
            <person name="Lin Y."/>
            <person name="Zhao L."/>
            <person name="Xing Q."/>
            <person name="Dou J."/>
            <person name="Li Y."/>
            <person name="Mao J."/>
            <person name="Guo H."/>
            <person name="Dou H."/>
            <person name="Li T."/>
            <person name="Mu C."/>
            <person name="Jiang W."/>
            <person name="Fu Q."/>
            <person name="Fu X."/>
            <person name="Miao Y."/>
            <person name="Liu J."/>
            <person name="Yu Q."/>
            <person name="Li R."/>
            <person name="Liao H."/>
            <person name="Li X."/>
            <person name="Kong Y."/>
            <person name="Jiang Z."/>
            <person name="Chourrout D."/>
            <person name="Li R."/>
            <person name="Bao Z."/>
        </authorList>
    </citation>
    <scope>NUCLEOTIDE SEQUENCE [LARGE SCALE GENOMIC DNA]</scope>
    <source>
        <strain evidence="3 4">PY_sf001</strain>
    </source>
</reference>
<accession>A0A210QWR5</accession>
<dbReference type="InterPro" id="IPR011256">
    <property type="entry name" value="Reg_factor_effector_dom_sf"/>
</dbReference>
<feature type="compositionally biased region" description="Basic and acidic residues" evidence="1">
    <location>
        <begin position="260"/>
        <end position="273"/>
    </location>
</feature>
<dbReference type="OrthoDB" id="2140079at2759"/>
<feature type="transmembrane region" description="Helical" evidence="2">
    <location>
        <begin position="6"/>
        <end position="30"/>
    </location>
</feature>
<dbReference type="PANTHER" id="PTHR15949">
    <property type="entry name" value="TESTIS-EXPRESSED PROTEIN 264"/>
    <property type="match status" value="1"/>
</dbReference>
<dbReference type="STRING" id="6573.A0A210QWR5"/>
<evidence type="ECO:0008006" key="5">
    <source>
        <dbReference type="Google" id="ProtNLM"/>
    </source>
</evidence>
<dbReference type="PANTHER" id="PTHR15949:SF3">
    <property type="entry name" value="TESTIS-EXPRESSED PROTEIN 264"/>
    <property type="match status" value="1"/>
</dbReference>
<feature type="region of interest" description="Disordered" evidence="1">
    <location>
        <begin position="213"/>
        <end position="335"/>
    </location>
</feature>
<proteinExistence type="predicted"/>
<dbReference type="SUPFAM" id="SSF55136">
    <property type="entry name" value="Probable bacterial effector-binding domain"/>
    <property type="match status" value="1"/>
</dbReference>
<dbReference type="GO" id="GO:0061709">
    <property type="term" value="P:reticulophagy"/>
    <property type="evidence" value="ECO:0007669"/>
    <property type="project" value="TreeGrafter"/>
</dbReference>
<name>A0A210QWR5_MIZYE</name>